<dbReference type="GO" id="GO:0016020">
    <property type="term" value="C:membrane"/>
    <property type="evidence" value="ECO:0007669"/>
    <property type="project" value="UniProtKB-SubCell"/>
</dbReference>
<keyword evidence="10" id="KW-1185">Reference proteome</keyword>
<name>D3AZC5_HETP5</name>
<dbReference type="InterPro" id="IPR051223">
    <property type="entry name" value="Polycystin"/>
</dbReference>
<dbReference type="Pfam" id="PF08016">
    <property type="entry name" value="PKD_channel"/>
    <property type="match status" value="1"/>
</dbReference>
<dbReference type="InterPro" id="IPR013122">
    <property type="entry name" value="PKD1_2_channel"/>
</dbReference>
<feature type="transmembrane region" description="Helical" evidence="7">
    <location>
        <begin position="368"/>
        <end position="387"/>
    </location>
</feature>
<evidence type="ECO:0000259" key="8">
    <source>
        <dbReference type="Pfam" id="PF08016"/>
    </source>
</evidence>
<dbReference type="Proteomes" id="UP000001396">
    <property type="component" value="Unassembled WGS sequence"/>
</dbReference>
<dbReference type="STRING" id="670386.D3AZC5"/>
<dbReference type="RefSeq" id="XP_020437616.1">
    <property type="nucleotide sequence ID" value="XM_020572473.1"/>
</dbReference>
<dbReference type="AlphaFoldDB" id="D3AZC5"/>
<evidence type="ECO:0000256" key="4">
    <source>
        <dbReference type="ARBA" id="ARBA00023136"/>
    </source>
</evidence>
<gene>
    <name evidence="9" type="ORF">PPL_01465</name>
</gene>
<comment type="caution">
    <text evidence="9">The sequence shown here is derived from an EMBL/GenBank/DDBJ whole genome shotgun (WGS) entry which is preliminary data.</text>
</comment>
<feature type="region of interest" description="Disordered" evidence="6">
    <location>
        <begin position="623"/>
        <end position="695"/>
    </location>
</feature>
<keyword evidence="3 7" id="KW-1133">Transmembrane helix</keyword>
<feature type="transmembrane region" description="Helical" evidence="7">
    <location>
        <begin position="323"/>
        <end position="348"/>
    </location>
</feature>
<dbReference type="FunCoup" id="D3AZC5">
    <property type="interactions" value="1"/>
</dbReference>
<sequence length="695" mass="79070">MLPTLSPIIPLSSPGDSIKPKNPGPVPPGGLNTVKERERMDKIKRGTSLKSRRLKIKEALADKNDHEKATMLAAIEIQRRAKLIKDLIKHIVFFVAFLTIVILQRNSVYVYQIGWAIKSDLLFNGDQPFTEIKTQAQFNSYLTEQFAPQVSSMTYENPYSMNDIVGGTVRIRQLRVRPNSCPNLSLNRTCYSPTYNSYTRDKRDIVGTNGTIYKFTPNTGGPMVFGYNQYTRAVIISFVAFTLNYESRVTVAYMLVEYSASGILEPYYALRTYRVNMYSSHLDGFRAFLEVLFLLFLIYYIYNFINEARIDYHLGRIKYFLTSFWNLLDIINISLFVASVILFLIFLSDKNANNIPLDTAGYPSHMEALGETALVYYQLSAITFKTFRYLIIHRRLYAIWITISHARLQLMTFTIMFLIMMIGFLISAWLTFGHDLDYYNGFLNSLGTSLQFIMGNPPSFQDMTYTNRALGPIKWKRYSLSLSFLFRRNIYDISAICSILMEKRPGLIEEKGITPERMFDEIQNLGLGFKFDEAQYYTDLAMKVYTERKKFLQEILANKQAGGVSRNKLLQSVQLTDWADEQEKAEKKKEKQRKKEERADMAVKIDRLLQLLGDSTYILNNNNNTSNNNLSNNNNSTNSLQQPSLNQSTAGLIGRGPTGGSNSNLNSSNFGSNNPNILTSSGSSSSNGSNDSGAN</sequence>
<reference evidence="9 10" key="1">
    <citation type="journal article" date="2011" name="Genome Res.">
        <title>Phylogeny-wide analysis of social amoeba genomes highlights ancient origins for complex intercellular communication.</title>
        <authorList>
            <person name="Heidel A.J."/>
            <person name="Lawal H.M."/>
            <person name="Felder M."/>
            <person name="Schilde C."/>
            <person name="Helps N.R."/>
            <person name="Tunggal B."/>
            <person name="Rivero F."/>
            <person name="John U."/>
            <person name="Schleicher M."/>
            <person name="Eichinger L."/>
            <person name="Platzer M."/>
            <person name="Noegel A.A."/>
            <person name="Schaap P."/>
            <person name="Gloeckner G."/>
        </authorList>
    </citation>
    <scope>NUCLEOTIDE SEQUENCE [LARGE SCALE GENOMIC DNA]</scope>
    <source>
        <strain evidence="10">ATCC 26659 / Pp 5 / PN500</strain>
    </source>
</reference>
<feature type="region of interest" description="Disordered" evidence="6">
    <location>
        <begin position="1"/>
        <end position="33"/>
    </location>
</feature>
<evidence type="ECO:0000256" key="5">
    <source>
        <dbReference type="SAM" id="Coils"/>
    </source>
</evidence>
<dbReference type="InParanoid" id="D3AZC5"/>
<organism evidence="9 10">
    <name type="scientific">Heterostelium pallidum (strain ATCC 26659 / Pp 5 / PN500)</name>
    <name type="common">Cellular slime mold</name>
    <name type="synonym">Polysphondylium pallidum</name>
    <dbReference type="NCBI Taxonomy" id="670386"/>
    <lineage>
        <taxon>Eukaryota</taxon>
        <taxon>Amoebozoa</taxon>
        <taxon>Evosea</taxon>
        <taxon>Eumycetozoa</taxon>
        <taxon>Dictyostelia</taxon>
        <taxon>Acytosteliales</taxon>
        <taxon>Acytosteliaceae</taxon>
        <taxon>Heterostelium</taxon>
    </lineage>
</organism>
<feature type="compositionally biased region" description="Low complexity" evidence="6">
    <location>
        <begin position="623"/>
        <end position="649"/>
    </location>
</feature>
<dbReference type="PANTHER" id="PTHR10877">
    <property type="entry name" value="POLYCYSTIN FAMILY MEMBER"/>
    <property type="match status" value="1"/>
</dbReference>
<feature type="compositionally biased region" description="Low complexity" evidence="6">
    <location>
        <begin position="1"/>
        <end position="17"/>
    </location>
</feature>
<keyword evidence="5" id="KW-0175">Coiled coil</keyword>
<dbReference type="OMA" id="RHEHRSC"/>
<feature type="domain" description="Polycystin cation channel PKD1/PKD2" evidence="8">
    <location>
        <begin position="282"/>
        <end position="485"/>
    </location>
</feature>
<dbReference type="GeneID" id="31356993"/>
<feature type="transmembrane region" description="Helical" evidence="7">
    <location>
        <begin position="408"/>
        <end position="430"/>
    </location>
</feature>
<keyword evidence="4 7" id="KW-0472">Membrane</keyword>
<evidence type="ECO:0000256" key="1">
    <source>
        <dbReference type="ARBA" id="ARBA00004141"/>
    </source>
</evidence>
<evidence type="ECO:0000256" key="3">
    <source>
        <dbReference type="ARBA" id="ARBA00022989"/>
    </source>
</evidence>
<keyword evidence="2 7" id="KW-0812">Transmembrane</keyword>
<feature type="compositionally biased region" description="Low complexity" evidence="6">
    <location>
        <begin position="660"/>
        <end position="695"/>
    </location>
</feature>
<feature type="transmembrane region" description="Helical" evidence="7">
    <location>
        <begin position="284"/>
        <end position="302"/>
    </location>
</feature>
<evidence type="ECO:0000313" key="10">
    <source>
        <dbReference type="Proteomes" id="UP000001396"/>
    </source>
</evidence>
<evidence type="ECO:0000256" key="7">
    <source>
        <dbReference type="SAM" id="Phobius"/>
    </source>
</evidence>
<proteinExistence type="predicted"/>
<evidence type="ECO:0000256" key="2">
    <source>
        <dbReference type="ARBA" id="ARBA00022692"/>
    </source>
</evidence>
<dbReference type="EMBL" id="ADBJ01000007">
    <property type="protein sequence ID" value="EFA85508.1"/>
    <property type="molecule type" value="Genomic_DNA"/>
</dbReference>
<dbReference type="PANTHER" id="PTHR10877:SF183">
    <property type="entry name" value="AT14535P-RELATED"/>
    <property type="match status" value="1"/>
</dbReference>
<feature type="coiled-coil region" evidence="5">
    <location>
        <begin position="575"/>
        <end position="604"/>
    </location>
</feature>
<accession>D3AZC5</accession>
<protein>
    <submittedName>
        <fullName evidence="9">Putative Ca2+ channel</fullName>
    </submittedName>
</protein>
<evidence type="ECO:0000313" key="9">
    <source>
        <dbReference type="EMBL" id="EFA85508.1"/>
    </source>
</evidence>
<evidence type="ECO:0000256" key="6">
    <source>
        <dbReference type="SAM" id="MobiDB-lite"/>
    </source>
</evidence>
<comment type="subcellular location">
    <subcellularLocation>
        <location evidence="1">Membrane</location>
        <topology evidence="1">Multi-pass membrane protein</topology>
    </subcellularLocation>
</comment>